<evidence type="ECO:0000256" key="8">
    <source>
        <dbReference type="SAM" id="Phobius"/>
    </source>
</evidence>
<evidence type="ECO:0000256" key="6">
    <source>
        <dbReference type="ARBA" id="ARBA00023136"/>
    </source>
</evidence>
<evidence type="ECO:0000313" key="9">
    <source>
        <dbReference type="EMBL" id="KAK9228423.1"/>
    </source>
</evidence>
<comment type="caution">
    <text evidence="9">The sequence shown here is derived from an EMBL/GenBank/DDBJ whole genome shotgun (WGS) entry which is preliminary data.</text>
</comment>
<keyword evidence="3 8" id="KW-0812">Transmembrane</keyword>
<feature type="transmembrane region" description="Helical" evidence="8">
    <location>
        <begin position="222"/>
        <end position="242"/>
    </location>
</feature>
<dbReference type="GO" id="GO:0005637">
    <property type="term" value="C:nuclear inner membrane"/>
    <property type="evidence" value="ECO:0007669"/>
    <property type="project" value="UniProtKB-SubCell"/>
</dbReference>
<keyword evidence="6 8" id="KW-0472">Membrane</keyword>
<feature type="transmembrane region" description="Helical" evidence="8">
    <location>
        <begin position="189"/>
        <end position="210"/>
    </location>
</feature>
<gene>
    <name evidence="9" type="ORF">WN944_021373</name>
</gene>
<evidence type="ECO:0000256" key="4">
    <source>
        <dbReference type="ARBA" id="ARBA00022729"/>
    </source>
</evidence>
<evidence type="ECO:0008006" key="11">
    <source>
        <dbReference type="Google" id="ProtNLM"/>
    </source>
</evidence>
<evidence type="ECO:0000256" key="2">
    <source>
        <dbReference type="ARBA" id="ARBA00005748"/>
    </source>
</evidence>
<dbReference type="PANTHER" id="PTHR31587">
    <property type="entry name" value="TRANSMEMBRANE PROTEIN (DUF2215)"/>
    <property type="match status" value="1"/>
</dbReference>
<evidence type="ECO:0000256" key="3">
    <source>
        <dbReference type="ARBA" id="ARBA00022692"/>
    </source>
</evidence>
<dbReference type="AlphaFoldDB" id="A0AAP0MWT7"/>
<organism evidence="9 10">
    <name type="scientific">Citrus x changshan-huyou</name>
    <dbReference type="NCBI Taxonomy" id="2935761"/>
    <lineage>
        <taxon>Eukaryota</taxon>
        <taxon>Viridiplantae</taxon>
        <taxon>Streptophyta</taxon>
        <taxon>Embryophyta</taxon>
        <taxon>Tracheophyta</taxon>
        <taxon>Spermatophyta</taxon>
        <taxon>Magnoliopsida</taxon>
        <taxon>eudicotyledons</taxon>
        <taxon>Gunneridae</taxon>
        <taxon>Pentapetalae</taxon>
        <taxon>rosids</taxon>
        <taxon>malvids</taxon>
        <taxon>Sapindales</taxon>
        <taxon>Rutaceae</taxon>
        <taxon>Aurantioideae</taxon>
        <taxon>Citrus</taxon>
    </lineage>
</organism>
<accession>A0AAP0MWT7</accession>
<evidence type="ECO:0000256" key="1">
    <source>
        <dbReference type="ARBA" id="ARBA00004575"/>
    </source>
</evidence>
<comment type="similarity">
    <text evidence="2">Belongs to the NEMP family.</text>
</comment>
<evidence type="ECO:0000313" key="10">
    <source>
        <dbReference type="Proteomes" id="UP001428341"/>
    </source>
</evidence>
<proteinExistence type="inferred from homology"/>
<keyword evidence="4" id="KW-0732">Signal</keyword>
<keyword evidence="7" id="KW-0539">Nucleus</keyword>
<dbReference type="Proteomes" id="UP001428341">
    <property type="component" value="Unassembled WGS sequence"/>
</dbReference>
<protein>
    <recommendedName>
        <fullName evidence="11">Nuclear envelope integral membrane protein 1</fullName>
    </recommendedName>
</protein>
<dbReference type="PANTHER" id="PTHR31587:SF4">
    <property type="entry name" value="TRANSMEMBRANE PROTEIN (DUF2215)"/>
    <property type="match status" value="1"/>
</dbReference>
<keyword evidence="10" id="KW-1185">Reference proteome</keyword>
<keyword evidence="5 8" id="KW-1133">Transmembrane helix</keyword>
<feature type="transmembrane region" description="Helical" evidence="8">
    <location>
        <begin position="262"/>
        <end position="282"/>
    </location>
</feature>
<reference evidence="9 10" key="1">
    <citation type="submission" date="2024-05" db="EMBL/GenBank/DDBJ databases">
        <title>Haplotype-resolved chromosome-level genome assembly of Huyou (Citrus changshanensis).</title>
        <authorList>
            <person name="Miao C."/>
            <person name="Chen W."/>
            <person name="Wu Y."/>
            <person name="Wang L."/>
            <person name="Zhao S."/>
            <person name="Grierson D."/>
            <person name="Xu C."/>
            <person name="Chen K."/>
        </authorList>
    </citation>
    <scope>NUCLEOTIDE SEQUENCE [LARGE SCALE GENOMIC DNA]</scope>
    <source>
        <strain evidence="9">01-14</strain>
        <tissue evidence="9">Leaf</tissue>
    </source>
</reference>
<feature type="transmembrane region" description="Helical" evidence="8">
    <location>
        <begin position="12"/>
        <end position="30"/>
    </location>
</feature>
<comment type="subcellular location">
    <subcellularLocation>
        <location evidence="1">Nucleus inner membrane</location>
        <topology evidence="1">Multi-pass membrane protein</topology>
        <orientation evidence="1">Nucleoplasmic side</orientation>
    </subcellularLocation>
</comment>
<dbReference type="Pfam" id="PF10225">
    <property type="entry name" value="NEMP"/>
    <property type="match status" value="1"/>
</dbReference>
<dbReference type="EMBL" id="JBCGBO010000001">
    <property type="protein sequence ID" value="KAK9228423.1"/>
    <property type="molecule type" value="Genomic_DNA"/>
</dbReference>
<feature type="transmembrane region" description="Helical" evidence="8">
    <location>
        <begin position="163"/>
        <end position="183"/>
    </location>
</feature>
<name>A0AAP0MWT7_9ROSI</name>
<dbReference type="InterPro" id="IPR019358">
    <property type="entry name" value="NEMP_fam"/>
</dbReference>
<evidence type="ECO:0000256" key="5">
    <source>
        <dbReference type="ARBA" id="ARBA00022989"/>
    </source>
</evidence>
<feature type="transmembrane region" description="Helical" evidence="8">
    <location>
        <begin position="321"/>
        <end position="341"/>
    </location>
</feature>
<sequence length="493" mass="55579">MGTAMPIRSSDFILLILFIAFSISQLVVSADDRSLVVGQYTTLRLSPGLAVENSPGIKPGAKVFCERISIHGFSRLRDLRKFAHSLKVKVSQNSSSLRRSNVEVCFHRNASLGLGMCSQGRWQKVSKGLWVQSMSPFDHKILDIRTTTSPLEPLEVSIEEEFFLYRIVFFILGIILMILASSLSKSLVFYYGSAMAVGIILVILMVLFQGMKLLPTGRKNSLAIFMYSSLIGLGSFLLRYLPGLLRSILTEIGIGEDMYNPLAIFLVAFVVLAGAWLGFWVVRKLVLTEDGSIDISTSNFVAWSIRILAVIMILQSSLDPLLAAEALVSGVLVSSILRNFTKLRLLRRARKKFKIVKNFFRHSQLPDLSPFQNSCDEYMYKSPEDKFVWRWSKRFSLSSCNSPLQGHSGSSPRKLSDSEIYPSAFHSTPERRKFSKEEWERFTRDSTERALEGLVSSPDFSKWVAANAERITVTPRKTSADSSVCRRKWFLVF</sequence>
<evidence type="ECO:0000256" key="7">
    <source>
        <dbReference type="ARBA" id="ARBA00023242"/>
    </source>
</evidence>